<dbReference type="InterPro" id="IPR022812">
    <property type="entry name" value="Dynamin"/>
</dbReference>
<evidence type="ECO:0000259" key="5">
    <source>
        <dbReference type="PROSITE" id="PS51388"/>
    </source>
</evidence>
<name>A0A2K0TX92_TRIHA</name>
<dbReference type="InterPro" id="IPR020850">
    <property type="entry name" value="GED_dom"/>
</dbReference>
<dbReference type="AlphaFoldDB" id="A0A2K0TX92"/>
<sequence length="732" mass="82250">MVLTQLASANLEGLCSKEQLELLNTVDSLRSQGVSHYISLPQIIVCGDQSSGKSSVLEAISGVSFPVSTGLCTRFPTELILRTASHTSVKVSIIPHQLQKRDKKNALSDFHEQLDSVQQLPDLIENAKAYMGIKTLGKAFSNDVLRIEISGPDRPHLTIVDLPGLIHSETKNQSASDVHLITQIVKSFMSKQRSIILAVISAKNDYANQIVLKLARDTDPRGLRTLGIITKPDTLAVDSASEKSYISLAKNLDVVFRLGWHVLRNRDTDADKWTLAQRDVQEKEFFSKSAWSALPESSLGIVSLRSRLSKLLLHQIASELPSLMDEISHEIEGCETELGKFGQPRITAQEQRIYMIQISQAFQSLMQAAVDGTYHDPFFSDSESKSGYDKRIRALIQNLSRDFAKEMEDKGRFYKTVGSHKKGENINGHTMLTRTEFVDKVVDMMAHRRGRELPNSFSPTVVTDLFREQSKPWQAIVNRHVNKVWEAARVFVDQLISHISDSETSDAIMDAVVRPKMKAILASLLDKTTILLQLYRDDHPITYNSDFGEALQKIRVKRHSSQMDEVLQRHFSSASLDSTNSHVSVYVNFVSLKQELAQCNEPDLYRWSAAEALDSAEAYYEIALRRLIDEISIQVIETGLIAEIREILSPLAVAYMDEDEMEAIVGEKESIREERQKLEAKLKLLHSGSETCKKFSGFRALMFNDGNEDANSAARNRRSVWSPVTPSDESEE</sequence>
<evidence type="ECO:0000256" key="4">
    <source>
        <dbReference type="SAM" id="MobiDB-lite"/>
    </source>
</evidence>
<dbReference type="Pfam" id="PF01031">
    <property type="entry name" value="Dynamin_M"/>
    <property type="match status" value="1"/>
</dbReference>
<dbReference type="Pfam" id="PF00350">
    <property type="entry name" value="Dynamin_N"/>
    <property type="match status" value="1"/>
</dbReference>
<dbReference type="GO" id="GO:0016559">
    <property type="term" value="P:peroxisome fission"/>
    <property type="evidence" value="ECO:0007669"/>
    <property type="project" value="TreeGrafter"/>
</dbReference>
<reference evidence="7 8" key="1">
    <citation type="submission" date="2017-02" db="EMBL/GenBank/DDBJ databases">
        <title>Genomes of Trichoderma spp. with biocontrol activity.</title>
        <authorList>
            <person name="Gardiner D."/>
            <person name="Kazan K."/>
            <person name="Vos C."/>
            <person name="Harvey P."/>
        </authorList>
    </citation>
    <scope>NUCLEOTIDE SEQUENCE [LARGE SCALE GENOMIC DNA]</scope>
    <source>
        <strain evidence="7 8">Tr1</strain>
    </source>
</reference>
<feature type="coiled-coil region" evidence="3">
    <location>
        <begin position="661"/>
        <end position="688"/>
    </location>
</feature>
<evidence type="ECO:0008006" key="9">
    <source>
        <dbReference type="Google" id="ProtNLM"/>
    </source>
</evidence>
<dbReference type="GO" id="GO:0006897">
    <property type="term" value="P:endocytosis"/>
    <property type="evidence" value="ECO:0007669"/>
    <property type="project" value="TreeGrafter"/>
</dbReference>
<dbReference type="OrthoDB" id="415706at2759"/>
<evidence type="ECO:0000256" key="2">
    <source>
        <dbReference type="ARBA" id="ARBA00023134"/>
    </source>
</evidence>
<evidence type="ECO:0000256" key="3">
    <source>
        <dbReference type="SAM" id="Coils"/>
    </source>
</evidence>
<keyword evidence="1" id="KW-0547">Nucleotide-binding</keyword>
<dbReference type="PANTHER" id="PTHR11566:SF21">
    <property type="entry name" value="DYNAMIN RELATED PROTEIN 1, ISOFORM A"/>
    <property type="match status" value="1"/>
</dbReference>
<dbReference type="Gene3D" id="3.40.50.300">
    <property type="entry name" value="P-loop containing nucleotide triphosphate hydrolases"/>
    <property type="match status" value="1"/>
</dbReference>
<dbReference type="SMART" id="SM00053">
    <property type="entry name" value="DYNc"/>
    <property type="match status" value="1"/>
</dbReference>
<dbReference type="PANTHER" id="PTHR11566">
    <property type="entry name" value="DYNAMIN"/>
    <property type="match status" value="1"/>
</dbReference>
<feature type="domain" description="GED" evidence="5">
    <location>
        <begin position="609"/>
        <end position="700"/>
    </location>
</feature>
<dbReference type="InterPro" id="IPR001401">
    <property type="entry name" value="Dynamin_GTPase"/>
</dbReference>
<dbReference type="GO" id="GO:0005525">
    <property type="term" value="F:GTP binding"/>
    <property type="evidence" value="ECO:0007669"/>
    <property type="project" value="InterPro"/>
</dbReference>
<feature type="compositionally biased region" description="Polar residues" evidence="4">
    <location>
        <begin position="722"/>
        <end position="732"/>
    </location>
</feature>
<organism evidence="7 8">
    <name type="scientific">Trichoderma harzianum</name>
    <name type="common">Hypocrea lixii</name>
    <dbReference type="NCBI Taxonomy" id="5544"/>
    <lineage>
        <taxon>Eukaryota</taxon>
        <taxon>Fungi</taxon>
        <taxon>Dikarya</taxon>
        <taxon>Ascomycota</taxon>
        <taxon>Pezizomycotina</taxon>
        <taxon>Sordariomycetes</taxon>
        <taxon>Hypocreomycetidae</taxon>
        <taxon>Hypocreales</taxon>
        <taxon>Hypocreaceae</taxon>
        <taxon>Trichoderma</taxon>
    </lineage>
</organism>
<dbReference type="GO" id="GO:0048312">
    <property type="term" value="P:intracellular distribution of mitochondria"/>
    <property type="evidence" value="ECO:0007669"/>
    <property type="project" value="TreeGrafter"/>
</dbReference>
<keyword evidence="3" id="KW-0175">Coiled coil</keyword>
<dbReference type="InterPro" id="IPR030381">
    <property type="entry name" value="G_DYNAMIN_dom"/>
</dbReference>
<dbReference type="InterPro" id="IPR000375">
    <property type="entry name" value="Dynamin_stalk"/>
</dbReference>
<dbReference type="Gene3D" id="1.20.120.1240">
    <property type="entry name" value="Dynamin, middle domain"/>
    <property type="match status" value="1"/>
</dbReference>
<dbReference type="PROSITE" id="PS51388">
    <property type="entry name" value="GED"/>
    <property type="match status" value="1"/>
</dbReference>
<dbReference type="InterPro" id="IPR003130">
    <property type="entry name" value="GED"/>
</dbReference>
<dbReference type="GO" id="GO:0003924">
    <property type="term" value="F:GTPase activity"/>
    <property type="evidence" value="ECO:0007669"/>
    <property type="project" value="InterPro"/>
</dbReference>
<dbReference type="GO" id="GO:0000266">
    <property type="term" value="P:mitochondrial fission"/>
    <property type="evidence" value="ECO:0007669"/>
    <property type="project" value="TreeGrafter"/>
</dbReference>
<evidence type="ECO:0000313" key="7">
    <source>
        <dbReference type="EMBL" id="PNP50160.1"/>
    </source>
</evidence>
<dbReference type="InterPro" id="IPR045063">
    <property type="entry name" value="Dynamin_N"/>
</dbReference>
<dbReference type="GO" id="GO:0005874">
    <property type="term" value="C:microtubule"/>
    <property type="evidence" value="ECO:0007669"/>
    <property type="project" value="TreeGrafter"/>
</dbReference>
<dbReference type="EMBL" id="MTYI01000165">
    <property type="protein sequence ID" value="PNP50160.1"/>
    <property type="molecule type" value="Genomic_DNA"/>
</dbReference>
<dbReference type="Pfam" id="PF02212">
    <property type="entry name" value="GED"/>
    <property type="match status" value="1"/>
</dbReference>
<keyword evidence="2" id="KW-0342">GTP-binding</keyword>
<dbReference type="PRINTS" id="PR00195">
    <property type="entry name" value="DYNAMIN"/>
</dbReference>
<dbReference type="SUPFAM" id="SSF52540">
    <property type="entry name" value="P-loop containing nucleoside triphosphate hydrolases"/>
    <property type="match status" value="1"/>
</dbReference>
<dbReference type="GO" id="GO:0008017">
    <property type="term" value="F:microtubule binding"/>
    <property type="evidence" value="ECO:0007669"/>
    <property type="project" value="TreeGrafter"/>
</dbReference>
<dbReference type="GO" id="GO:0016020">
    <property type="term" value="C:membrane"/>
    <property type="evidence" value="ECO:0007669"/>
    <property type="project" value="TreeGrafter"/>
</dbReference>
<proteinExistence type="predicted"/>
<dbReference type="FunFam" id="3.40.50.300:FF:001425">
    <property type="entry name" value="Dynamin GTPase, putative"/>
    <property type="match status" value="1"/>
</dbReference>
<feature type="region of interest" description="Disordered" evidence="4">
    <location>
        <begin position="709"/>
        <end position="732"/>
    </location>
</feature>
<dbReference type="PROSITE" id="PS51718">
    <property type="entry name" value="G_DYNAMIN_2"/>
    <property type="match status" value="1"/>
</dbReference>
<protein>
    <recommendedName>
        <fullName evidence="9">Dynamin family protein</fullName>
    </recommendedName>
</protein>
<feature type="domain" description="Dynamin-type G" evidence="6">
    <location>
        <begin position="37"/>
        <end position="321"/>
    </location>
</feature>
<comment type="caution">
    <text evidence="7">The sequence shown here is derived from an EMBL/GenBank/DDBJ whole genome shotgun (WGS) entry which is preliminary data.</text>
</comment>
<accession>A0A2K0TX92</accession>
<dbReference type="Proteomes" id="UP000236290">
    <property type="component" value="Unassembled WGS sequence"/>
</dbReference>
<dbReference type="CDD" id="cd08771">
    <property type="entry name" value="DLP_1"/>
    <property type="match status" value="1"/>
</dbReference>
<dbReference type="InterPro" id="IPR027417">
    <property type="entry name" value="P-loop_NTPase"/>
</dbReference>
<evidence type="ECO:0000256" key="1">
    <source>
        <dbReference type="ARBA" id="ARBA00022741"/>
    </source>
</evidence>
<evidence type="ECO:0000313" key="8">
    <source>
        <dbReference type="Proteomes" id="UP000236290"/>
    </source>
</evidence>
<gene>
    <name evidence="7" type="ORF">THARTR1_09149</name>
</gene>
<evidence type="ECO:0000259" key="6">
    <source>
        <dbReference type="PROSITE" id="PS51718"/>
    </source>
</evidence>
<dbReference type="GO" id="GO:0005739">
    <property type="term" value="C:mitochondrion"/>
    <property type="evidence" value="ECO:0007669"/>
    <property type="project" value="TreeGrafter"/>
</dbReference>